<accession>A0ABZ3H947</accession>
<dbReference type="EMBL" id="CP147920">
    <property type="protein sequence ID" value="XAU15050.1"/>
    <property type="molecule type" value="Genomic_DNA"/>
</dbReference>
<dbReference type="Pfam" id="PF06877">
    <property type="entry name" value="RraB"/>
    <property type="match status" value="1"/>
</dbReference>
<protein>
    <submittedName>
        <fullName evidence="3">DUF695 domain-containing protein</fullName>
    </submittedName>
</protein>
<dbReference type="Pfam" id="PF05117">
    <property type="entry name" value="DUF695"/>
    <property type="match status" value="1"/>
</dbReference>
<name>A0ABZ3H947_9BACT</name>
<feature type="domain" description="Regulator of ribonuclease activity B" evidence="2">
    <location>
        <begin position="145"/>
        <end position="244"/>
    </location>
</feature>
<evidence type="ECO:0000259" key="1">
    <source>
        <dbReference type="Pfam" id="PF05117"/>
    </source>
</evidence>
<dbReference type="InterPro" id="IPR016097">
    <property type="entry name" value="DUF695"/>
</dbReference>
<gene>
    <name evidence="3" type="ORF">WCY31_12535</name>
</gene>
<feature type="domain" description="DUF695" evidence="1">
    <location>
        <begin position="5"/>
        <end position="135"/>
    </location>
</feature>
<dbReference type="Proteomes" id="UP001447842">
    <property type="component" value="Chromosome"/>
</dbReference>
<evidence type="ECO:0000313" key="3">
    <source>
        <dbReference type="EMBL" id="XAU15050.1"/>
    </source>
</evidence>
<reference evidence="3 4" key="1">
    <citation type="submission" date="2024-03" db="EMBL/GenBank/DDBJ databases">
        <title>Sulfurimonas sp. HSL3-1.</title>
        <authorList>
            <person name="Wang S."/>
        </authorList>
    </citation>
    <scope>NUCLEOTIDE SEQUENCE [LARGE SCALE GENOMIC DNA]</scope>
    <source>
        <strain evidence="3 4">HSL3-1</strain>
    </source>
</reference>
<dbReference type="InterPro" id="IPR036701">
    <property type="entry name" value="RraB-like_sf"/>
</dbReference>
<dbReference type="Gene3D" id="3.30.70.970">
    <property type="entry name" value="RraB-like"/>
    <property type="match status" value="1"/>
</dbReference>
<sequence length="249" mass="28855">MQEIWENYMKPVDGNPATVAFNAEVADALPNDALGYVGFLKLRLNTATPEGFVVESEADMVKEIEDRLEMEALRYRVGKYVGRIVTGGEVHFVYYLKFDFEWPDVIAATMGAFTDYTYESGSRLDTEWEVYRKLLFPTDREWQLIQNHHTCDRLKAAGDNLRIRRAIEHRAFFSKHEGRERFVERISTEGFKVQADAPPEEVSPPFGVQFYRMDAPYYYDIDAVTLQIIAWAEAFEGQYDGWETSLVKQ</sequence>
<dbReference type="InterPro" id="IPR009671">
    <property type="entry name" value="RraB_dom"/>
</dbReference>
<organism evidence="3 4">
    <name type="scientific">Sulfurimonas diazotrophicus</name>
    <dbReference type="NCBI Taxonomy" id="3131939"/>
    <lineage>
        <taxon>Bacteria</taxon>
        <taxon>Pseudomonadati</taxon>
        <taxon>Campylobacterota</taxon>
        <taxon>Epsilonproteobacteria</taxon>
        <taxon>Campylobacterales</taxon>
        <taxon>Sulfurimonadaceae</taxon>
        <taxon>Sulfurimonas</taxon>
    </lineage>
</organism>
<keyword evidence="4" id="KW-1185">Reference proteome</keyword>
<proteinExistence type="predicted"/>
<dbReference type="RefSeq" id="WP_345972655.1">
    <property type="nucleotide sequence ID" value="NZ_CP147920.1"/>
</dbReference>
<evidence type="ECO:0000313" key="4">
    <source>
        <dbReference type="Proteomes" id="UP001447842"/>
    </source>
</evidence>
<dbReference type="SUPFAM" id="SSF89946">
    <property type="entry name" value="Hypothetical protein VC0424"/>
    <property type="match status" value="1"/>
</dbReference>
<evidence type="ECO:0000259" key="2">
    <source>
        <dbReference type="Pfam" id="PF06877"/>
    </source>
</evidence>